<dbReference type="RefSeq" id="XP_013887885.1">
    <property type="nucleotide sequence ID" value="XM_014032431.1"/>
</dbReference>
<evidence type="ECO:0000256" key="3">
    <source>
        <dbReference type="ARBA" id="ARBA00009041"/>
    </source>
</evidence>
<dbReference type="SMART" id="SM00183">
    <property type="entry name" value="NAT_PEP"/>
    <property type="match status" value="1"/>
</dbReference>
<dbReference type="GO" id="GO:0097746">
    <property type="term" value="P:blood vessel diameter maintenance"/>
    <property type="evidence" value="ECO:0007669"/>
    <property type="project" value="UniProtKB-KW"/>
</dbReference>
<keyword evidence="11" id="KW-0732">Signal</keyword>
<evidence type="ECO:0000256" key="2">
    <source>
        <dbReference type="ARBA" id="ARBA00004613"/>
    </source>
</evidence>
<comment type="function">
    <text evidence="1">Exhibits natriuretic and vasodepressant activity. Has cGMP-stimulating activity. May help to regulate body fluid homeostasis in a variety of aquatic environments.</text>
</comment>
<dbReference type="PANTHER" id="PTHR12167:SF6">
    <property type="entry name" value="C-TYPE NATRIURETIC PEPTIDE 2-LIKE"/>
    <property type="match status" value="1"/>
</dbReference>
<dbReference type="KEGG" id="alim:106535431"/>
<keyword evidence="8" id="KW-1015">Disulfide bond</keyword>
<evidence type="ECO:0000256" key="7">
    <source>
        <dbReference type="ARBA" id="ARBA00022858"/>
    </source>
</evidence>
<feature type="signal peptide" evidence="11">
    <location>
        <begin position="1"/>
        <end position="21"/>
    </location>
</feature>
<evidence type="ECO:0000256" key="1">
    <source>
        <dbReference type="ARBA" id="ARBA00002179"/>
    </source>
</evidence>
<dbReference type="GO" id="GO:0007168">
    <property type="term" value="P:receptor guanylyl cyclase signaling pathway"/>
    <property type="evidence" value="ECO:0007669"/>
    <property type="project" value="TreeGrafter"/>
</dbReference>
<keyword evidence="4" id="KW-0964">Secreted</keyword>
<keyword evidence="5" id="KW-0165">Cleavage on pair of basic residues</keyword>
<dbReference type="CTD" id="100148055"/>
<dbReference type="PRINTS" id="PR00710">
    <property type="entry name" value="NATPEPTIDES"/>
</dbReference>
<dbReference type="FunCoup" id="A0A2I4D6L5">
    <property type="interactions" value="3"/>
</dbReference>
<dbReference type="InterPro" id="IPR030480">
    <property type="entry name" value="Natr_peptide_CS"/>
</dbReference>
<evidence type="ECO:0000256" key="10">
    <source>
        <dbReference type="SAM" id="MobiDB-lite"/>
    </source>
</evidence>
<dbReference type="Pfam" id="PF00212">
    <property type="entry name" value="ANP"/>
    <property type="match status" value="1"/>
</dbReference>
<keyword evidence="6" id="KW-0372">Hormone</keyword>
<dbReference type="Proteomes" id="UP000192220">
    <property type="component" value="Unplaced"/>
</dbReference>
<evidence type="ECO:0000256" key="4">
    <source>
        <dbReference type="ARBA" id="ARBA00022525"/>
    </source>
</evidence>
<protein>
    <submittedName>
        <fullName evidence="13">C-type natriuretic peptide 2</fullName>
    </submittedName>
</protein>
<organism evidence="12 13">
    <name type="scientific">Austrofundulus limnaeus</name>
    <name type="common">Annual killifish</name>
    <dbReference type="NCBI Taxonomy" id="52670"/>
    <lineage>
        <taxon>Eukaryota</taxon>
        <taxon>Metazoa</taxon>
        <taxon>Chordata</taxon>
        <taxon>Craniata</taxon>
        <taxon>Vertebrata</taxon>
        <taxon>Euteleostomi</taxon>
        <taxon>Actinopterygii</taxon>
        <taxon>Neopterygii</taxon>
        <taxon>Teleostei</taxon>
        <taxon>Neoteleostei</taxon>
        <taxon>Acanthomorphata</taxon>
        <taxon>Ovalentaria</taxon>
        <taxon>Atherinomorphae</taxon>
        <taxon>Cyprinodontiformes</taxon>
        <taxon>Rivulidae</taxon>
        <taxon>Austrofundulus</taxon>
    </lineage>
</organism>
<name>A0A2I4D6L5_AUSLI</name>
<dbReference type="InParanoid" id="A0A2I4D6L5"/>
<dbReference type="STRING" id="52670.A0A2I4D6L5"/>
<feature type="region of interest" description="Disordered" evidence="10">
    <location>
        <begin position="48"/>
        <end position="72"/>
    </location>
</feature>
<evidence type="ECO:0000256" key="8">
    <source>
        <dbReference type="ARBA" id="ARBA00023157"/>
    </source>
</evidence>
<proteinExistence type="inferred from homology"/>
<dbReference type="AlphaFoldDB" id="A0A2I4D6L5"/>
<evidence type="ECO:0000256" key="9">
    <source>
        <dbReference type="RuleBase" id="RU003686"/>
    </source>
</evidence>
<evidence type="ECO:0000256" key="5">
    <source>
        <dbReference type="ARBA" id="ARBA00022685"/>
    </source>
</evidence>
<evidence type="ECO:0000256" key="11">
    <source>
        <dbReference type="SAM" id="SignalP"/>
    </source>
</evidence>
<dbReference type="PANTHER" id="PTHR12167">
    <property type="entry name" value="C-TYPE NATRIURETIC PEPTIDE"/>
    <property type="match status" value="1"/>
</dbReference>
<evidence type="ECO:0000313" key="13">
    <source>
        <dbReference type="RefSeq" id="XP_013887885.1"/>
    </source>
</evidence>
<dbReference type="OrthoDB" id="8911465at2759"/>
<accession>A0A2I4D6L5</accession>
<reference evidence="13" key="1">
    <citation type="submission" date="2025-08" db="UniProtKB">
        <authorList>
            <consortium name="RefSeq"/>
        </authorList>
    </citation>
    <scope>IDENTIFICATION</scope>
</reference>
<comment type="similarity">
    <text evidence="3 9">Belongs to the natriuretic peptide family.</text>
</comment>
<dbReference type="InterPro" id="IPR000663">
    <property type="entry name" value="Natr_peptide"/>
</dbReference>
<dbReference type="GO" id="GO:0006182">
    <property type="term" value="P:cGMP biosynthetic process"/>
    <property type="evidence" value="ECO:0007669"/>
    <property type="project" value="TreeGrafter"/>
</dbReference>
<sequence>MAATSSFVALVLLFLSTATETRLSSHKDNEQVLQSLFGPHLAALIKAPPSSDDITEGSAIEPTAPPLSERPILNQNNDSSKLVRRQGAVPQLLLDFLRTQTKTVRRGRKSMFGGRGCFGMKLDRIGSISGLGC</sequence>
<comment type="subcellular location">
    <subcellularLocation>
        <location evidence="2 9">Secreted</location>
    </subcellularLocation>
</comment>
<dbReference type="GO" id="GO:0005179">
    <property type="term" value="F:hormone activity"/>
    <property type="evidence" value="ECO:0007669"/>
    <property type="project" value="UniProtKB-KW"/>
</dbReference>
<dbReference type="GO" id="GO:0005576">
    <property type="term" value="C:extracellular region"/>
    <property type="evidence" value="ECO:0007669"/>
    <property type="project" value="UniProtKB-SubCell"/>
</dbReference>
<dbReference type="InterPro" id="IPR002408">
    <property type="entry name" value="Natriuretic_peptide_brain"/>
</dbReference>
<dbReference type="PROSITE" id="PS00263">
    <property type="entry name" value="NATRIURETIC_PEPTIDE"/>
    <property type="match status" value="1"/>
</dbReference>
<feature type="chain" id="PRO_5014132657" evidence="11">
    <location>
        <begin position="22"/>
        <end position="133"/>
    </location>
</feature>
<keyword evidence="12" id="KW-1185">Reference proteome</keyword>
<dbReference type="PRINTS" id="PR00712">
    <property type="entry name" value="BNATPEPTIDE"/>
</dbReference>
<gene>
    <name evidence="13" type="primary">nppcl2</name>
</gene>
<keyword evidence="7 9" id="KW-0838">Vasoactive</keyword>
<evidence type="ECO:0000313" key="12">
    <source>
        <dbReference type="Proteomes" id="UP000192220"/>
    </source>
</evidence>
<evidence type="ECO:0000256" key="6">
    <source>
        <dbReference type="ARBA" id="ARBA00022702"/>
    </source>
</evidence>